<gene>
    <name evidence="4" type="ORF">MKP05_20020</name>
</gene>
<comment type="caution">
    <text evidence="4">The sequence shown here is derived from an EMBL/GenBank/DDBJ whole genome shotgun (WGS) entry which is preliminary data.</text>
</comment>
<organism evidence="4 5">
    <name type="scientific">Halomonas flagellata</name>
    <dbReference type="NCBI Taxonomy" id="2920385"/>
    <lineage>
        <taxon>Bacteria</taxon>
        <taxon>Pseudomonadati</taxon>
        <taxon>Pseudomonadota</taxon>
        <taxon>Gammaproteobacteria</taxon>
        <taxon>Oceanospirillales</taxon>
        <taxon>Halomonadaceae</taxon>
        <taxon>Halomonas</taxon>
    </lineage>
</organism>
<keyword evidence="5" id="KW-1185">Reference proteome</keyword>
<dbReference type="InterPro" id="IPR004370">
    <property type="entry name" value="4-OT-like_dom"/>
</dbReference>
<evidence type="ECO:0000259" key="3">
    <source>
        <dbReference type="Pfam" id="PF01361"/>
    </source>
</evidence>
<protein>
    <submittedName>
        <fullName evidence="4">Tautomerase family protein</fullName>
    </submittedName>
</protein>
<evidence type="ECO:0000313" key="5">
    <source>
        <dbReference type="Proteomes" id="UP001202117"/>
    </source>
</evidence>
<reference evidence="4 5" key="1">
    <citation type="submission" date="2022-02" db="EMBL/GenBank/DDBJ databases">
        <title>Halomonas fukangensis sp. nov., a halophilic bacterium isolated from a bulk soil of Kalidium foliatum at Fukang.</title>
        <authorList>
            <person name="Huang Y."/>
        </authorList>
    </citation>
    <scope>NUCLEOTIDE SEQUENCE [LARGE SCALE GENOMIC DNA]</scope>
    <source>
        <strain evidence="4 5">EGI 63088</strain>
    </source>
</reference>
<dbReference type="EMBL" id="JAKVPY010000039">
    <property type="protein sequence ID" value="MCH4565391.1"/>
    <property type="molecule type" value="Genomic_DNA"/>
</dbReference>
<evidence type="ECO:0000256" key="2">
    <source>
        <dbReference type="SAM" id="MobiDB-lite"/>
    </source>
</evidence>
<proteinExistence type="predicted"/>
<dbReference type="Gene3D" id="3.30.429.10">
    <property type="entry name" value="Macrophage Migration Inhibitory Factor"/>
    <property type="match status" value="1"/>
</dbReference>
<dbReference type="Pfam" id="PF01361">
    <property type="entry name" value="Tautomerase"/>
    <property type="match status" value="1"/>
</dbReference>
<evidence type="ECO:0000256" key="1">
    <source>
        <dbReference type="ARBA" id="ARBA00023235"/>
    </source>
</evidence>
<dbReference type="SUPFAM" id="SSF55331">
    <property type="entry name" value="Tautomerase/MIF"/>
    <property type="match status" value="1"/>
</dbReference>
<feature type="domain" description="4-oxalocrotonate tautomerase-like" evidence="3">
    <location>
        <begin position="2"/>
        <end position="56"/>
    </location>
</feature>
<dbReference type="InterPro" id="IPR014347">
    <property type="entry name" value="Tautomerase/MIF_sf"/>
</dbReference>
<feature type="region of interest" description="Disordered" evidence="2">
    <location>
        <begin position="53"/>
        <end position="77"/>
    </location>
</feature>
<evidence type="ECO:0000313" key="4">
    <source>
        <dbReference type="EMBL" id="MCH4565391.1"/>
    </source>
</evidence>
<keyword evidence="1" id="KW-0413">Isomerase</keyword>
<accession>A0ABS9RZV0</accession>
<dbReference type="RefSeq" id="WP_240569937.1">
    <property type="nucleotide sequence ID" value="NZ_JAKVPY010000039.1"/>
</dbReference>
<dbReference type="Proteomes" id="UP001202117">
    <property type="component" value="Unassembled WGS sequence"/>
</dbReference>
<sequence length="77" mass="8626">MPVIHISTFKMADQEKAQSLLEEVTAAMHRVTGVPLDKISAYLTEIEPSRWADAGVLGSDPTFQTQSRRKSYDEETD</sequence>
<name>A0ABS9RZV0_9GAMM</name>